<evidence type="ECO:0000256" key="6">
    <source>
        <dbReference type="RuleBase" id="RU361187"/>
    </source>
</evidence>
<evidence type="ECO:0000313" key="8">
    <source>
        <dbReference type="EMBL" id="CUH92713.1"/>
    </source>
</evidence>
<dbReference type="EC" id="3.2.1.37" evidence="8"/>
<feature type="site" description="Important for catalytic activity, responsible for pKa modulation of the active site Glu and correct orientation of both the proton donor and substrate" evidence="5">
    <location>
        <position position="129"/>
    </location>
</feature>
<keyword evidence="9" id="KW-1185">Reference proteome</keyword>
<dbReference type="GO" id="GO:0009044">
    <property type="term" value="F:xylan 1,4-beta-xylosidase activity"/>
    <property type="evidence" value="ECO:0007669"/>
    <property type="project" value="UniProtKB-EC"/>
</dbReference>
<dbReference type="InterPro" id="IPR051795">
    <property type="entry name" value="Glycosyl_Hydrlase_43"/>
</dbReference>
<protein>
    <submittedName>
        <fullName evidence="8">Beta-xylosidase</fullName>
        <ecNumber evidence="8">3.2.1.37</ecNumber>
    </submittedName>
</protein>
<dbReference type="OrthoDB" id="9801455at2"/>
<dbReference type="EMBL" id="LN879430">
    <property type="protein sequence ID" value="CUH92713.1"/>
    <property type="molecule type" value="Genomic_DNA"/>
</dbReference>
<reference evidence="9" key="1">
    <citation type="submission" date="2015-09" db="EMBL/GenBank/DDBJ databases">
        <authorList>
            <person name="Wibberg D."/>
        </authorList>
    </citation>
    <scope>NUCLEOTIDE SEQUENCE [LARGE SCALE GENOMIC DNA]</scope>
    <source>
        <strain evidence="9">SD1D</strain>
    </source>
</reference>
<gene>
    <name evidence="8" type="primary">xynB</name>
    <name evidence="8" type="ORF">SD1D_1167</name>
</gene>
<dbReference type="GO" id="GO:0005975">
    <property type="term" value="P:carbohydrate metabolic process"/>
    <property type="evidence" value="ECO:0007669"/>
    <property type="project" value="InterPro"/>
</dbReference>
<sequence length="526" mass="60554">MKKITNPVLKGFNPDPSILRVGDDYYIATSTFEWFPGVQIYHSRDLINWKLIARPLNRVSQLDLKGVSSSEGVWAPCLSYDNGVFYLIYTIVKLWTYAGPRDLDNYLVTTTDIRGDWSEPIYLNSSGFDPSLFHDDDGRKWLVNQLWDHRQGKNKFAGIVLQEYSHKEKGLVGPITNIFKGTELGLVEAPHIYKRNGYYYLMTAEGGTTFKHAVTFARSRKLEGPYELHPQNPILTSWTGANLELQRAGHGSLVETQNGEWYMAHLCGRPLPNRGRCILGRETALQKMVWREDDWLYLEAGGNHPQVHVPAPDLEEVKWEEEPARDDFDTSNLNINYQTLRMPLGDEFYSLTERPGFLRLRGSGSLGSRFHQSFIARRQQAFCYTATTVVEFEPDTFQQMAGLTAYYDTNNFYYLHISWHEEKGKIIDIVKKDAGVFDEPISDKISIEGWERVYLRVEVDYHILQFSYSKDGKDWIKIGSSFDASILSDEYTVPNRFTGAFVGICCQDLSGQRRAADFDFFEYIER</sequence>
<evidence type="ECO:0000256" key="2">
    <source>
        <dbReference type="ARBA" id="ARBA00022801"/>
    </source>
</evidence>
<keyword evidence="2 6" id="KW-0378">Hydrolase</keyword>
<dbReference type="Gene3D" id="2.60.120.200">
    <property type="match status" value="1"/>
</dbReference>
<dbReference type="CDD" id="cd09000">
    <property type="entry name" value="GH43_SXA-like"/>
    <property type="match status" value="1"/>
</dbReference>
<dbReference type="InterPro" id="IPR006710">
    <property type="entry name" value="Glyco_hydro_43"/>
</dbReference>
<evidence type="ECO:0000259" key="7">
    <source>
        <dbReference type="Pfam" id="PF17851"/>
    </source>
</evidence>
<dbReference type="Proteomes" id="UP000196053">
    <property type="component" value="Chromosome I"/>
</dbReference>
<dbReference type="InterPro" id="IPR041542">
    <property type="entry name" value="GH43_C2"/>
</dbReference>
<dbReference type="AlphaFoldDB" id="A0A0K8J5V8"/>
<evidence type="ECO:0000256" key="4">
    <source>
        <dbReference type="PIRSR" id="PIRSR606710-1"/>
    </source>
</evidence>
<dbReference type="InterPro" id="IPR023296">
    <property type="entry name" value="Glyco_hydro_beta-prop_sf"/>
</dbReference>
<organism evidence="8 9">
    <name type="scientific">Herbinix luporum</name>
    <dbReference type="NCBI Taxonomy" id="1679721"/>
    <lineage>
        <taxon>Bacteria</taxon>
        <taxon>Bacillati</taxon>
        <taxon>Bacillota</taxon>
        <taxon>Clostridia</taxon>
        <taxon>Lachnospirales</taxon>
        <taxon>Lachnospiraceae</taxon>
        <taxon>Herbinix</taxon>
    </lineage>
</organism>
<keyword evidence="3 6" id="KW-0326">Glycosidase</keyword>
<dbReference type="SUPFAM" id="SSF75005">
    <property type="entry name" value="Arabinanase/levansucrase/invertase"/>
    <property type="match status" value="1"/>
</dbReference>
<dbReference type="PANTHER" id="PTHR42812:SF12">
    <property type="entry name" value="BETA-XYLOSIDASE-RELATED"/>
    <property type="match status" value="1"/>
</dbReference>
<comment type="similarity">
    <text evidence="1 6">Belongs to the glycosyl hydrolase 43 family.</text>
</comment>
<dbReference type="Pfam" id="PF04616">
    <property type="entry name" value="Glyco_hydro_43"/>
    <property type="match status" value="1"/>
</dbReference>
<dbReference type="PANTHER" id="PTHR42812">
    <property type="entry name" value="BETA-XYLOSIDASE"/>
    <property type="match status" value="1"/>
</dbReference>
<dbReference type="InterPro" id="IPR013320">
    <property type="entry name" value="ConA-like_dom_sf"/>
</dbReference>
<feature type="domain" description="Beta-xylosidase C-terminal Concanavalin A-like" evidence="7">
    <location>
        <begin position="325"/>
        <end position="523"/>
    </location>
</feature>
<dbReference type="KEGG" id="hsd:SD1D_1167"/>
<proteinExistence type="inferred from homology"/>
<evidence type="ECO:0000313" key="9">
    <source>
        <dbReference type="Proteomes" id="UP000196053"/>
    </source>
</evidence>
<dbReference type="Pfam" id="PF17851">
    <property type="entry name" value="GH43_C2"/>
    <property type="match status" value="1"/>
</dbReference>
<name>A0A0K8J5V8_9FIRM</name>
<dbReference type="Gene3D" id="2.115.10.20">
    <property type="entry name" value="Glycosyl hydrolase domain, family 43"/>
    <property type="match status" value="1"/>
</dbReference>
<accession>A0A0K8J5V8</accession>
<feature type="active site" description="Proton donor" evidence="4">
    <location>
        <position position="188"/>
    </location>
</feature>
<dbReference type="SUPFAM" id="SSF49899">
    <property type="entry name" value="Concanavalin A-like lectins/glucanases"/>
    <property type="match status" value="1"/>
</dbReference>
<evidence type="ECO:0000256" key="5">
    <source>
        <dbReference type="PIRSR" id="PIRSR606710-2"/>
    </source>
</evidence>
<evidence type="ECO:0000256" key="1">
    <source>
        <dbReference type="ARBA" id="ARBA00009865"/>
    </source>
</evidence>
<evidence type="ECO:0000256" key="3">
    <source>
        <dbReference type="ARBA" id="ARBA00023295"/>
    </source>
</evidence>
<dbReference type="RefSeq" id="WP_058258057.1">
    <property type="nucleotide sequence ID" value="NZ_LN879430.1"/>
</dbReference>
<feature type="active site" description="Proton acceptor" evidence="4">
    <location>
        <position position="15"/>
    </location>
</feature>